<dbReference type="PROSITE" id="PS50887">
    <property type="entry name" value="GGDEF"/>
    <property type="match status" value="1"/>
</dbReference>
<evidence type="ECO:0000256" key="1">
    <source>
        <dbReference type="ARBA" id="ARBA00012528"/>
    </source>
</evidence>
<dbReference type="InterPro" id="IPR011990">
    <property type="entry name" value="TPR-like_helical_dom_sf"/>
</dbReference>
<feature type="coiled-coil region" evidence="3">
    <location>
        <begin position="680"/>
        <end position="707"/>
    </location>
</feature>
<accession>A0A418XXV3</accession>
<comment type="catalytic activity">
    <reaction evidence="2">
        <text>2 GTP = 3',3'-c-di-GMP + 2 diphosphate</text>
        <dbReference type="Rhea" id="RHEA:24898"/>
        <dbReference type="ChEBI" id="CHEBI:33019"/>
        <dbReference type="ChEBI" id="CHEBI:37565"/>
        <dbReference type="ChEBI" id="CHEBI:58805"/>
        <dbReference type="EC" id="2.7.7.65"/>
    </reaction>
</comment>
<dbReference type="SMART" id="SM00028">
    <property type="entry name" value="TPR"/>
    <property type="match status" value="3"/>
</dbReference>
<dbReference type="EC" id="2.7.7.65" evidence="1"/>
<name>A0A418XXV3_9BURK</name>
<sequence length="946" mass="103008">MFASDREVMLWETELPSLRGAARLHLAVRLAWHLRQRSPQRAAALAAEMAPLLALLPDRARRAAEARFALVEGERLWLDARLDDADALAGQALAAFDAMDDACGRADAHWLRAWIAGDRGDTAGAEAGLAAAAADARAAGDAVRTDVFDAAAALAAVFRDLNHANGQWDRRFDLDAAGLHPAAAGWIHDFFGTAAFQASDFGRAAPLLTRAFHAAMDSGQLRRATNLATNIGNAFIGLNAHHAALEWMQRGLDLARPTGWPMCVGLGLMQSAETLRQLGQREAAVGLLGEALAVLAPVLPQSRGYAIALEYQGDLALDAGDYERALDSFRQLEERGDTLCQADFRSGARRGQAHALSHLGRPQEALAAADAALALARGYGDAGNQIAALKVLAEIHARHQLPAPAAMSGASPALHYLQQALDLAASIEGYAVPGDLLDAVAREHAGDGDYARAYETALRASAAREQTHSQEATNRAIAMQVQYQTERAETEGAHHRELAAAEAQRAEVLLQTSATLEHLSAIGQEITTHLDAAAVFRALDRHVHGLLDATHFSVFMIEPDGRSMRCVFGVEDGLPLPPLKLKLSDTQANSARCVRERREILVEIDEDDHTPNLIPGTLQPRSLLFAPLLIGERVMGVMTVQSLAPRAYGERERLIFRTLCAYGAIALDNADAYRQVAATLKALRTTQAQLVEKNLELEEAYKALEDVSLTDQLTGLRNRRFFLQHVDADVGLSLRSYDEPMRAGAADRDGPPRDLVFFMVDIDHFKEVNDQYGHASGDAVLVQMQERLREVFRESDYLIRWGGEEFLVLARATYRDDAKLVAERIRSAVANRDFTLPDGTRLKKTCSIGFACFPFLQSQPRAVSWSEVVEFADQGLYLAKRSGRNGWAAIYSTPDTQPEGLVPRLIHHFEDALAVGEIRLVTNLESPAIAAGPKKRRLVLQAGLKA</sequence>
<dbReference type="Pfam" id="PF13185">
    <property type="entry name" value="GAF_2"/>
    <property type="match status" value="1"/>
</dbReference>
<evidence type="ECO:0000256" key="3">
    <source>
        <dbReference type="SAM" id="Coils"/>
    </source>
</evidence>
<keyword evidence="6" id="KW-1185">Reference proteome</keyword>
<evidence type="ECO:0000313" key="6">
    <source>
        <dbReference type="Proteomes" id="UP000284006"/>
    </source>
</evidence>
<dbReference type="InterPro" id="IPR003018">
    <property type="entry name" value="GAF"/>
</dbReference>
<evidence type="ECO:0000259" key="4">
    <source>
        <dbReference type="PROSITE" id="PS50887"/>
    </source>
</evidence>
<evidence type="ECO:0000256" key="2">
    <source>
        <dbReference type="ARBA" id="ARBA00034247"/>
    </source>
</evidence>
<comment type="caution">
    <text evidence="5">The sequence shown here is derived from an EMBL/GenBank/DDBJ whole genome shotgun (WGS) entry which is preliminary data.</text>
</comment>
<dbReference type="InterPro" id="IPR019734">
    <property type="entry name" value="TPR_rpt"/>
</dbReference>
<dbReference type="Proteomes" id="UP000284006">
    <property type="component" value="Unassembled WGS sequence"/>
</dbReference>
<dbReference type="InterPro" id="IPR029787">
    <property type="entry name" value="Nucleotide_cyclase"/>
</dbReference>
<dbReference type="SUPFAM" id="SSF55073">
    <property type="entry name" value="Nucleotide cyclase"/>
    <property type="match status" value="1"/>
</dbReference>
<protein>
    <recommendedName>
        <fullName evidence="1">diguanylate cyclase</fullName>
        <ecNumber evidence="1">2.7.7.65</ecNumber>
    </recommendedName>
</protein>
<dbReference type="PANTHER" id="PTHR45138">
    <property type="entry name" value="REGULATORY COMPONENTS OF SENSORY TRANSDUCTION SYSTEM"/>
    <property type="match status" value="1"/>
</dbReference>
<dbReference type="Gene3D" id="1.25.40.10">
    <property type="entry name" value="Tetratricopeptide repeat domain"/>
    <property type="match status" value="2"/>
</dbReference>
<dbReference type="NCBIfam" id="TIGR00254">
    <property type="entry name" value="GGDEF"/>
    <property type="match status" value="1"/>
</dbReference>
<dbReference type="EMBL" id="QYUP01000095">
    <property type="protein sequence ID" value="RJG17739.1"/>
    <property type="molecule type" value="Genomic_DNA"/>
</dbReference>
<keyword evidence="3" id="KW-0175">Coiled coil</keyword>
<dbReference type="OrthoDB" id="8728894at2"/>
<gene>
    <name evidence="5" type="ORF">D3872_10160</name>
</gene>
<dbReference type="InterPro" id="IPR050469">
    <property type="entry name" value="Diguanylate_Cyclase"/>
</dbReference>
<dbReference type="SMART" id="SM00267">
    <property type="entry name" value="GGDEF"/>
    <property type="match status" value="1"/>
</dbReference>
<dbReference type="SUPFAM" id="SSF48452">
    <property type="entry name" value="TPR-like"/>
    <property type="match status" value="2"/>
</dbReference>
<dbReference type="InterPro" id="IPR000160">
    <property type="entry name" value="GGDEF_dom"/>
</dbReference>
<dbReference type="InterPro" id="IPR043128">
    <property type="entry name" value="Rev_trsase/Diguanyl_cyclase"/>
</dbReference>
<dbReference type="Pfam" id="PF00990">
    <property type="entry name" value="GGDEF"/>
    <property type="match status" value="1"/>
</dbReference>
<dbReference type="Gene3D" id="3.30.70.270">
    <property type="match status" value="1"/>
</dbReference>
<dbReference type="CDD" id="cd01949">
    <property type="entry name" value="GGDEF"/>
    <property type="match status" value="1"/>
</dbReference>
<reference evidence="5 6" key="1">
    <citation type="submission" date="2018-09" db="EMBL/GenBank/DDBJ databases">
        <authorList>
            <person name="Zhu H."/>
        </authorList>
    </citation>
    <scope>NUCLEOTIDE SEQUENCE [LARGE SCALE GENOMIC DNA]</scope>
    <source>
        <strain evidence="5 6">K1S02-61</strain>
    </source>
</reference>
<dbReference type="PANTHER" id="PTHR45138:SF9">
    <property type="entry name" value="DIGUANYLATE CYCLASE DGCM-RELATED"/>
    <property type="match status" value="1"/>
</dbReference>
<dbReference type="Gene3D" id="3.30.450.40">
    <property type="match status" value="1"/>
</dbReference>
<dbReference type="AlphaFoldDB" id="A0A418XXV3"/>
<proteinExistence type="predicted"/>
<dbReference type="SUPFAM" id="SSF55781">
    <property type="entry name" value="GAF domain-like"/>
    <property type="match status" value="1"/>
</dbReference>
<evidence type="ECO:0000313" key="5">
    <source>
        <dbReference type="EMBL" id="RJG17739.1"/>
    </source>
</evidence>
<feature type="domain" description="GGDEF" evidence="4">
    <location>
        <begin position="753"/>
        <end position="892"/>
    </location>
</feature>
<dbReference type="SMART" id="SM00065">
    <property type="entry name" value="GAF"/>
    <property type="match status" value="1"/>
</dbReference>
<dbReference type="InterPro" id="IPR029016">
    <property type="entry name" value="GAF-like_dom_sf"/>
</dbReference>
<organism evidence="5 6">
    <name type="scientific">Massilia cavernae</name>
    <dbReference type="NCBI Taxonomy" id="2320864"/>
    <lineage>
        <taxon>Bacteria</taxon>
        <taxon>Pseudomonadati</taxon>
        <taxon>Pseudomonadota</taxon>
        <taxon>Betaproteobacteria</taxon>
        <taxon>Burkholderiales</taxon>
        <taxon>Oxalobacteraceae</taxon>
        <taxon>Telluria group</taxon>
        <taxon>Massilia</taxon>
    </lineage>
</organism>
<dbReference type="GO" id="GO:0052621">
    <property type="term" value="F:diguanylate cyclase activity"/>
    <property type="evidence" value="ECO:0007669"/>
    <property type="project" value="UniProtKB-EC"/>
</dbReference>